<accession>A0A1T5AWZ0</accession>
<dbReference type="PROSITE" id="PS51257">
    <property type="entry name" value="PROKAR_LIPOPROTEIN"/>
    <property type="match status" value="1"/>
</dbReference>
<name>A0A1T5AWZ0_9SPHI</name>
<dbReference type="RefSeq" id="WP_079701607.1">
    <property type="nucleotide sequence ID" value="NZ_FUYR01000001.1"/>
</dbReference>
<dbReference type="Gene3D" id="2.60.40.10">
    <property type="entry name" value="Immunoglobulins"/>
    <property type="match status" value="1"/>
</dbReference>
<dbReference type="OrthoDB" id="826619at2"/>
<evidence type="ECO:0000313" key="2">
    <source>
        <dbReference type="EMBL" id="SKB39502.1"/>
    </source>
</evidence>
<gene>
    <name evidence="2" type="ORF">SAMN05661099_1092</name>
</gene>
<keyword evidence="1" id="KW-0732">Signal</keyword>
<dbReference type="Pfam" id="PF07610">
    <property type="entry name" value="DUF1573"/>
    <property type="match status" value="1"/>
</dbReference>
<evidence type="ECO:0008006" key="4">
    <source>
        <dbReference type="Google" id="ProtNLM"/>
    </source>
</evidence>
<evidence type="ECO:0000256" key="1">
    <source>
        <dbReference type="SAM" id="SignalP"/>
    </source>
</evidence>
<dbReference type="Proteomes" id="UP000189981">
    <property type="component" value="Unassembled WGS sequence"/>
</dbReference>
<proteinExistence type="predicted"/>
<dbReference type="STRING" id="572036.SAMN05661099_1092"/>
<dbReference type="EMBL" id="FUYR01000001">
    <property type="protein sequence ID" value="SKB39502.1"/>
    <property type="molecule type" value="Genomic_DNA"/>
</dbReference>
<sequence length="153" mass="15994">MKKIILSLACVAVLASCSNQEKQTAATTETPAVTTAATTETAPADAPVFKFVKESYDFGQITDGEKVSYDFKFSNTGKSPLIITSATATCGCTVPDYPKEPVAPGAEGVIRVVFDSSGKLGMQNKVITITANTVPEITQLNILGNVVNATTAK</sequence>
<evidence type="ECO:0000313" key="3">
    <source>
        <dbReference type="Proteomes" id="UP000189981"/>
    </source>
</evidence>
<dbReference type="PANTHER" id="PTHR37833">
    <property type="entry name" value="LIPOPROTEIN-RELATED"/>
    <property type="match status" value="1"/>
</dbReference>
<feature type="signal peptide" evidence="1">
    <location>
        <begin position="1"/>
        <end position="21"/>
    </location>
</feature>
<keyword evidence="3" id="KW-1185">Reference proteome</keyword>
<dbReference type="AlphaFoldDB" id="A0A1T5AWZ0"/>
<dbReference type="InterPro" id="IPR011467">
    <property type="entry name" value="DUF1573"/>
</dbReference>
<organism evidence="2 3">
    <name type="scientific">Daejeonella lutea</name>
    <dbReference type="NCBI Taxonomy" id="572036"/>
    <lineage>
        <taxon>Bacteria</taxon>
        <taxon>Pseudomonadati</taxon>
        <taxon>Bacteroidota</taxon>
        <taxon>Sphingobacteriia</taxon>
        <taxon>Sphingobacteriales</taxon>
        <taxon>Sphingobacteriaceae</taxon>
        <taxon>Daejeonella</taxon>
    </lineage>
</organism>
<dbReference type="PANTHER" id="PTHR37833:SF1">
    <property type="entry name" value="SIGNAL PEPTIDE PROTEIN"/>
    <property type="match status" value="1"/>
</dbReference>
<protein>
    <recommendedName>
        <fullName evidence="4">DUF1573 domain-containing protein</fullName>
    </recommendedName>
</protein>
<dbReference type="InterPro" id="IPR013783">
    <property type="entry name" value="Ig-like_fold"/>
</dbReference>
<reference evidence="3" key="1">
    <citation type="submission" date="2017-02" db="EMBL/GenBank/DDBJ databases">
        <authorList>
            <person name="Varghese N."/>
            <person name="Submissions S."/>
        </authorList>
    </citation>
    <scope>NUCLEOTIDE SEQUENCE [LARGE SCALE GENOMIC DNA]</scope>
    <source>
        <strain evidence="3">DSM 22385</strain>
    </source>
</reference>
<feature type="chain" id="PRO_5012029796" description="DUF1573 domain-containing protein" evidence="1">
    <location>
        <begin position="22"/>
        <end position="153"/>
    </location>
</feature>